<dbReference type="EMBL" id="QGDT01000008">
    <property type="protein sequence ID" value="PWJ57271.1"/>
    <property type="molecule type" value="Genomic_DNA"/>
</dbReference>
<dbReference type="AlphaFoldDB" id="A0A316AHZ7"/>
<evidence type="ECO:0000259" key="1">
    <source>
        <dbReference type="Pfam" id="PF17262"/>
    </source>
</evidence>
<dbReference type="InterPro" id="IPR041528">
    <property type="entry name" value="Cas6b_N"/>
</dbReference>
<feature type="domain" description="Cas6b N-terminal" evidence="2">
    <location>
        <begin position="5"/>
        <end position="111"/>
    </location>
</feature>
<organism evidence="3 4">
    <name type="scientific">Dyadobacter jejuensis</name>
    <dbReference type="NCBI Taxonomy" id="1082580"/>
    <lineage>
        <taxon>Bacteria</taxon>
        <taxon>Pseudomonadati</taxon>
        <taxon>Bacteroidota</taxon>
        <taxon>Cytophagia</taxon>
        <taxon>Cytophagales</taxon>
        <taxon>Spirosomataceae</taxon>
        <taxon>Dyadobacter</taxon>
    </lineage>
</organism>
<comment type="caution">
    <text evidence="3">The sequence shown here is derived from an EMBL/GenBank/DDBJ whole genome shotgun (WGS) entry which is preliminary data.</text>
</comment>
<sequence length="233" mass="26541">MTTTKIPITTITFPEIALRVRDAHKLRGYFGRLFQEHSPLLHNHFDDTATDGQRYRYAYPLVQYKVLKKTPTLVGLGEGAELLVQLFLQIKEIKLDGILYPVQSKHIRHEQVSIGLSDDLHTYRYDTLWLGLNQKNHRAYQQATEAEQATILKNTAVANILTFVEAFGLKLDKEIPEHRIMLKLRTTDPAITKFKNVEFMGFGGQFTTNVRLPNDIGLGKQAARGFGTISLMD</sequence>
<evidence type="ECO:0000259" key="2">
    <source>
        <dbReference type="Pfam" id="PF17955"/>
    </source>
</evidence>
<dbReference type="Pfam" id="PF17262">
    <property type="entry name" value="Cas6b_C"/>
    <property type="match status" value="1"/>
</dbReference>
<evidence type="ECO:0000313" key="3">
    <source>
        <dbReference type="EMBL" id="PWJ57271.1"/>
    </source>
</evidence>
<evidence type="ECO:0000313" key="4">
    <source>
        <dbReference type="Proteomes" id="UP000245880"/>
    </source>
</evidence>
<feature type="domain" description="Cas6b C-terminal" evidence="1">
    <location>
        <begin position="116"/>
        <end position="230"/>
    </location>
</feature>
<dbReference type="Proteomes" id="UP000245880">
    <property type="component" value="Unassembled WGS sequence"/>
</dbReference>
<dbReference type="Pfam" id="PF17955">
    <property type="entry name" value="Cas6b_N"/>
    <property type="match status" value="1"/>
</dbReference>
<dbReference type="OrthoDB" id="656505at2"/>
<evidence type="ECO:0008006" key="5">
    <source>
        <dbReference type="Google" id="ProtNLM"/>
    </source>
</evidence>
<reference evidence="3 4" key="1">
    <citation type="submission" date="2018-03" db="EMBL/GenBank/DDBJ databases">
        <title>Genomic Encyclopedia of Archaeal and Bacterial Type Strains, Phase II (KMG-II): from individual species to whole genera.</title>
        <authorList>
            <person name="Goeker M."/>
        </authorList>
    </citation>
    <scope>NUCLEOTIDE SEQUENCE [LARGE SCALE GENOMIC DNA]</scope>
    <source>
        <strain evidence="3 4">DSM 100346</strain>
    </source>
</reference>
<gene>
    <name evidence="3" type="ORF">CLV98_108191</name>
</gene>
<keyword evidence="4" id="KW-1185">Reference proteome</keyword>
<dbReference type="RefSeq" id="WP_109675638.1">
    <property type="nucleotide sequence ID" value="NZ_QGDT01000008.1"/>
</dbReference>
<dbReference type="InterPro" id="IPR020209">
    <property type="entry name" value="Cas6b_C"/>
</dbReference>
<protein>
    <recommendedName>
        <fullName evidence="5">DNA repair protein</fullName>
    </recommendedName>
</protein>
<name>A0A316AHZ7_9BACT</name>
<accession>A0A316AHZ7</accession>
<proteinExistence type="predicted"/>